<reference evidence="1 2" key="1">
    <citation type="submission" date="2019-06" db="EMBL/GenBank/DDBJ databases">
        <title>Spirosoma utsteinense sp. nov. isolated from Antarctic ice-free soils.</title>
        <authorList>
            <person name="Tahon G."/>
        </authorList>
    </citation>
    <scope>NUCLEOTIDE SEQUENCE [LARGE SCALE GENOMIC DNA]</scope>
    <source>
        <strain evidence="1 2">LMG 31447</strain>
    </source>
</reference>
<dbReference type="EMBL" id="VFIA01000074">
    <property type="protein sequence ID" value="MBC3795027.1"/>
    <property type="molecule type" value="Genomic_DNA"/>
</dbReference>
<sequence>MLRSGIPACSLQDRSAPTLPDGKSVLVWQISKELRPCRHGSGSLLNGLPSGPLLVVKDIIAGVNDIALVPLDGPL</sequence>
<gene>
    <name evidence="1" type="ORF">FH603_5559</name>
</gene>
<accession>A0ABR6WGB9</accession>
<proteinExistence type="predicted"/>
<evidence type="ECO:0000313" key="1">
    <source>
        <dbReference type="EMBL" id="MBC3795027.1"/>
    </source>
</evidence>
<dbReference type="Proteomes" id="UP000700732">
    <property type="component" value="Unassembled WGS sequence"/>
</dbReference>
<comment type="caution">
    <text evidence="1">The sequence shown here is derived from an EMBL/GenBank/DDBJ whole genome shotgun (WGS) entry which is preliminary data.</text>
</comment>
<name>A0ABR6WGB9_9BACT</name>
<evidence type="ECO:0000313" key="2">
    <source>
        <dbReference type="Proteomes" id="UP000700732"/>
    </source>
</evidence>
<protein>
    <submittedName>
        <fullName evidence="1">Uncharacterized protein</fullName>
    </submittedName>
</protein>
<organism evidence="1 2">
    <name type="scientific">Spirosoma utsteinense</name>
    <dbReference type="NCBI Taxonomy" id="2585773"/>
    <lineage>
        <taxon>Bacteria</taxon>
        <taxon>Pseudomonadati</taxon>
        <taxon>Bacteroidota</taxon>
        <taxon>Cytophagia</taxon>
        <taxon>Cytophagales</taxon>
        <taxon>Cytophagaceae</taxon>
        <taxon>Spirosoma</taxon>
    </lineage>
</organism>
<keyword evidence="2" id="KW-1185">Reference proteome</keyword>